<accession>A0AAV1KHD4</accession>
<dbReference type="AlphaFoldDB" id="A0AAV1KHD4"/>
<feature type="domain" description="F-box" evidence="1">
    <location>
        <begin position="19"/>
        <end position="65"/>
    </location>
</feature>
<gene>
    <name evidence="2" type="ORF">PARMNEM_LOCUS2912</name>
</gene>
<comment type="caution">
    <text evidence="2">The sequence shown here is derived from an EMBL/GenBank/DDBJ whole genome shotgun (WGS) entry which is preliminary data.</text>
</comment>
<organism evidence="2 3">
    <name type="scientific">Parnassius mnemosyne</name>
    <name type="common">clouded apollo</name>
    <dbReference type="NCBI Taxonomy" id="213953"/>
    <lineage>
        <taxon>Eukaryota</taxon>
        <taxon>Metazoa</taxon>
        <taxon>Ecdysozoa</taxon>
        <taxon>Arthropoda</taxon>
        <taxon>Hexapoda</taxon>
        <taxon>Insecta</taxon>
        <taxon>Pterygota</taxon>
        <taxon>Neoptera</taxon>
        <taxon>Endopterygota</taxon>
        <taxon>Lepidoptera</taxon>
        <taxon>Glossata</taxon>
        <taxon>Ditrysia</taxon>
        <taxon>Papilionoidea</taxon>
        <taxon>Papilionidae</taxon>
        <taxon>Parnassiinae</taxon>
        <taxon>Parnassini</taxon>
        <taxon>Parnassius</taxon>
        <taxon>Driopa</taxon>
    </lineage>
</organism>
<evidence type="ECO:0000259" key="1">
    <source>
        <dbReference type="PROSITE" id="PS50181"/>
    </source>
</evidence>
<reference evidence="2 3" key="1">
    <citation type="submission" date="2023-11" db="EMBL/GenBank/DDBJ databases">
        <authorList>
            <person name="Hedman E."/>
            <person name="Englund M."/>
            <person name="Stromberg M."/>
            <person name="Nyberg Akerstrom W."/>
            <person name="Nylinder S."/>
            <person name="Jareborg N."/>
            <person name="Kallberg Y."/>
            <person name="Kronander E."/>
        </authorList>
    </citation>
    <scope>NUCLEOTIDE SEQUENCE [LARGE SCALE GENOMIC DNA]</scope>
</reference>
<proteinExistence type="predicted"/>
<dbReference type="Gene3D" id="1.20.1280.50">
    <property type="match status" value="1"/>
</dbReference>
<keyword evidence="3" id="KW-1185">Reference proteome</keyword>
<dbReference type="Pfam" id="PF12937">
    <property type="entry name" value="F-box-like"/>
    <property type="match status" value="1"/>
</dbReference>
<evidence type="ECO:0000313" key="3">
    <source>
        <dbReference type="Proteomes" id="UP001314205"/>
    </source>
</evidence>
<dbReference type="Proteomes" id="UP001314205">
    <property type="component" value="Unassembled WGS sequence"/>
</dbReference>
<dbReference type="InterPro" id="IPR036047">
    <property type="entry name" value="F-box-like_dom_sf"/>
</dbReference>
<dbReference type="PROSITE" id="PS50181">
    <property type="entry name" value="FBOX"/>
    <property type="match status" value="1"/>
</dbReference>
<dbReference type="SUPFAM" id="SSF81383">
    <property type="entry name" value="F-box domain"/>
    <property type="match status" value="1"/>
</dbReference>
<dbReference type="EMBL" id="CAVLGL010000024">
    <property type="protein sequence ID" value="CAK1581222.1"/>
    <property type="molecule type" value="Genomic_DNA"/>
</dbReference>
<dbReference type="InterPro" id="IPR001810">
    <property type="entry name" value="F-box_dom"/>
</dbReference>
<protein>
    <recommendedName>
        <fullName evidence="1">F-box domain-containing protein</fullName>
    </recommendedName>
</protein>
<evidence type="ECO:0000313" key="2">
    <source>
        <dbReference type="EMBL" id="CAK1581222.1"/>
    </source>
</evidence>
<name>A0AAV1KHD4_9NEOP</name>
<sequence length="133" mass="15130">MNDTGIFVFGLTLFEEKKLDAVSSLPLELSWKIFTYVDDGSLHNAVKVSLLWRRIIISNMALRKRLNIFEAALMLGSKSLVKYSGKGRRNSKKKMSKNYLSIGEYPVQSTITVLKCKRGGDDLIICSKRFKLH</sequence>